<keyword evidence="1" id="KW-1133">Transmembrane helix</keyword>
<comment type="caution">
    <text evidence="3">The sequence shown here is derived from an EMBL/GenBank/DDBJ whole genome shotgun (WGS) entry which is preliminary data.</text>
</comment>
<dbReference type="Pfam" id="PF01569">
    <property type="entry name" value="PAP2"/>
    <property type="match status" value="1"/>
</dbReference>
<feature type="transmembrane region" description="Helical" evidence="1">
    <location>
        <begin position="78"/>
        <end position="95"/>
    </location>
</feature>
<dbReference type="Proteomes" id="UP001595817">
    <property type="component" value="Unassembled WGS sequence"/>
</dbReference>
<evidence type="ECO:0000259" key="2">
    <source>
        <dbReference type="SMART" id="SM00014"/>
    </source>
</evidence>
<dbReference type="PANTHER" id="PTHR14969">
    <property type="entry name" value="SPHINGOSINE-1-PHOSPHATE PHOSPHOHYDROLASE"/>
    <property type="match status" value="1"/>
</dbReference>
<dbReference type="SUPFAM" id="SSF48317">
    <property type="entry name" value="Acid phosphatase/Vanadium-dependent haloperoxidase"/>
    <property type="match status" value="1"/>
</dbReference>
<proteinExistence type="predicted"/>
<keyword evidence="1" id="KW-0472">Membrane</keyword>
<evidence type="ECO:0000313" key="3">
    <source>
        <dbReference type="EMBL" id="MFC4410466.1"/>
    </source>
</evidence>
<feature type="transmembrane region" description="Helical" evidence="1">
    <location>
        <begin position="5"/>
        <end position="24"/>
    </location>
</feature>
<gene>
    <name evidence="3" type="ORF">ACFOZY_08520</name>
</gene>
<dbReference type="InterPro" id="IPR000326">
    <property type="entry name" value="PAP2/HPO"/>
</dbReference>
<dbReference type="InterPro" id="IPR036938">
    <property type="entry name" value="PAP2/HPO_sf"/>
</dbReference>
<dbReference type="EMBL" id="JBHSEC010000014">
    <property type="protein sequence ID" value="MFC4410466.1"/>
    <property type="molecule type" value="Genomic_DNA"/>
</dbReference>
<accession>A0ABV8X4M3</accession>
<dbReference type="CDD" id="cd03392">
    <property type="entry name" value="PAP2_like_2"/>
    <property type="match status" value="1"/>
</dbReference>
<dbReference type="SMART" id="SM00014">
    <property type="entry name" value="acidPPc"/>
    <property type="match status" value="1"/>
</dbReference>
<dbReference type="RefSeq" id="WP_378154333.1">
    <property type="nucleotide sequence ID" value="NZ_JBHSEC010000014.1"/>
</dbReference>
<dbReference type="PANTHER" id="PTHR14969:SF13">
    <property type="entry name" value="AT30094P"/>
    <property type="match status" value="1"/>
</dbReference>
<feature type="transmembrane region" description="Helical" evidence="1">
    <location>
        <begin position="48"/>
        <end position="71"/>
    </location>
</feature>
<organism evidence="3 4">
    <name type="scientific">Chungangia koreensis</name>
    <dbReference type="NCBI Taxonomy" id="752657"/>
    <lineage>
        <taxon>Bacteria</taxon>
        <taxon>Bacillati</taxon>
        <taxon>Bacillota</taxon>
        <taxon>Bacilli</taxon>
        <taxon>Lactobacillales</taxon>
        <taxon>Chungangia</taxon>
    </lineage>
</organism>
<feature type="transmembrane region" description="Helical" evidence="1">
    <location>
        <begin position="115"/>
        <end position="133"/>
    </location>
</feature>
<reference evidence="4" key="1">
    <citation type="journal article" date="2019" name="Int. J. Syst. Evol. Microbiol.">
        <title>The Global Catalogue of Microorganisms (GCM) 10K type strain sequencing project: providing services to taxonomists for standard genome sequencing and annotation.</title>
        <authorList>
            <consortium name="The Broad Institute Genomics Platform"/>
            <consortium name="The Broad Institute Genome Sequencing Center for Infectious Disease"/>
            <person name="Wu L."/>
            <person name="Ma J."/>
        </authorList>
    </citation>
    <scope>NUCLEOTIDE SEQUENCE [LARGE SCALE GENOMIC DNA]</scope>
    <source>
        <strain evidence="4">CCUG 59778</strain>
    </source>
</reference>
<feature type="transmembrane region" description="Helical" evidence="1">
    <location>
        <begin position="169"/>
        <end position="191"/>
    </location>
</feature>
<dbReference type="Gene3D" id="1.20.144.10">
    <property type="entry name" value="Phosphatidic acid phosphatase type 2/haloperoxidase"/>
    <property type="match status" value="2"/>
</dbReference>
<evidence type="ECO:0000256" key="1">
    <source>
        <dbReference type="SAM" id="Phobius"/>
    </source>
</evidence>
<evidence type="ECO:0000313" key="4">
    <source>
        <dbReference type="Proteomes" id="UP001595817"/>
    </source>
</evidence>
<name>A0ABV8X4M3_9LACT</name>
<sequence>MLKNILIISEAIAFFLFVILLFTYDSGLLERFDRAMSDLFSGNGFIEFFQHFATTRVIMLIGSILVIFFAYKQDYLKILFSAYAIFGGHYFNQILKYVVQRQRPDISGQYSTFSFPSGHAMVGILYIFTIAYFISSATASKAVKFIIWIIAIVFTTLVGLSRIAGERHFASDVVAGWALGFACFVFLVHWYRKGKSAE</sequence>
<protein>
    <submittedName>
        <fullName evidence="3">Phosphatase PAP2 family protein</fullName>
    </submittedName>
</protein>
<keyword evidence="4" id="KW-1185">Reference proteome</keyword>
<feature type="transmembrane region" description="Helical" evidence="1">
    <location>
        <begin position="145"/>
        <end position="163"/>
    </location>
</feature>
<feature type="domain" description="Phosphatidic acid phosphatase type 2/haloperoxidase" evidence="2">
    <location>
        <begin position="78"/>
        <end position="188"/>
    </location>
</feature>
<keyword evidence="1" id="KW-0812">Transmembrane</keyword>